<accession>A0ACC0KYZ2</accession>
<gene>
    <name evidence="1" type="ORF">MSG28_015244</name>
</gene>
<sequence length="561" mass="62784">MKFQMLLVLCVLVSVQTQDAIQPPENNPARFGSNFGLYRDDNGVECIVDQCLVRVRGGPLTRGHVANRGREGRKVPSRLPFLVRLPPSTTPCQQRICFGRMQTRLPFLALPQELQTTTQPPALPKLALVVYESEPSRLPGLVRCPAVKQTTHMIDDSDTNLDYDTQIESGTDLDDAQYLENEDLEKSDSNAYSAIDAEDVAPMTLKPFEKKTDVKLQTRRPKTKKEAKKKSLSSPLDVAFAIGKQDDKDTRFKRYKDDLEAFGHYVATSLRKLSDNNIINAQDEIQAILSRYKAGRGRRAKDLPVIGRISNSSDFYNSDISDFSDMGNISGDEFHSNTNISGIARTNDIANIGSVANTSDAGNMSYTGDSDVDFLLKIANDKKSDNTGDSDDDFLDNNAVIDNTMISSKITKTSGNKVANRDGQHEVTLPFESDFDDNHENFSPLHEEIHSSTYKYKKWEDFFGNHTTIPTTAEITRPSSCPYYKTSSTAAPTKMGMPHHAYKQYDATEAPCLDYYNPIYDLVMTMCGHDFTDDTDLTCRERFLNVGPNAPRSYDPSFGYY</sequence>
<proteinExistence type="predicted"/>
<name>A0ACC0KYZ2_CHOFU</name>
<reference evidence="1 2" key="1">
    <citation type="journal article" date="2022" name="Genome Biol. Evol.">
        <title>The Spruce Budworm Genome: Reconstructing the Evolutionary History of Antifreeze Proteins.</title>
        <authorList>
            <person name="Beliveau C."/>
            <person name="Gagne P."/>
            <person name="Picq S."/>
            <person name="Vernygora O."/>
            <person name="Keeling C.I."/>
            <person name="Pinkney K."/>
            <person name="Doucet D."/>
            <person name="Wen F."/>
            <person name="Johnston J.S."/>
            <person name="Maaroufi H."/>
            <person name="Boyle B."/>
            <person name="Laroche J."/>
            <person name="Dewar K."/>
            <person name="Juretic N."/>
            <person name="Blackburn G."/>
            <person name="Nisole A."/>
            <person name="Brunet B."/>
            <person name="Brandao M."/>
            <person name="Lumley L."/>
            <person name="Duan J."/>
            <person name="Quan G."/>
            <person name="Lucarotti C.J."/>
            <person name="Roe A.D."/>
            <person name="Sperling F.A.H."/>
            <person name="Levesque R.C."/>
            <person name="Cusson M."/>
        </authorList>
    </citation>
    <scope>NUCLEOTIDE SEQUENCE [LARGE SCALE GENOMIC DNA]</scope>
    <source>
        <strain evidence="1">Glfc:IPQL:Cfum</strain>
    </source>
</reference>
<keyword evidence="2" id="KW-1185">Reference proteome</keyword>
<dbReference type="EMBL" id="CM046127">
    <property type="protein sequence ID" value="KAI8441712.1"/>
    <property type="molecule type" value="Genomic_DNA"/>
</dbReference>
<evidence type="ECO:0000313" key="1">
    <source>
        <dbReference type="EMBL" id="KAI8441712.1"/>
    </source>
</evidence>
<protein>
    <submittedName>
        <fullName evidence="1">Uncharacterized protein</fullName>
    </submittedName>
</protein>
<comment type="caution">
    <text evidence="1">The sequence shown here is derived from an EMBL/GenBank/DDBJ whole genome shotgun (WGS) entry which is preliminary data.</text>
</comment>
<dbReference type="Proteomes" id="UP001064048">
    <property type="component" value="Chromosome 27"/>
</dbReference>
<organism evidence="1 2">
    <name type="scientific">Choristoneura fumiferana</name>
    <name type="common">Spruce budworm moth</name>
    <name type="synonym">Archips fumiferana</name>
    <dbReference type="NCBI Taxonomy" id="7141"/>
    <lineage>
        <taxon>Eukaryota</taxon>
        <taxon>Metazoa</taxon>
        <taxon>Ecdysozoa</taxon>
        <taxon>Arthropoda</taxon>
        <taxon>Hexapoda</taxon>
        <taxon>Insecta</taxon>
        <taxon>Pterygota</taxon>
        <taxon>Neoptera</taxon>
        <taxon>Endopterygota</taxon>
        <taxon>Lepidoptera</taxon>
        <taxon>Glossata</taxon>
        <taxon>Ditrysia</taxon>
        <taxon>Tortricoidea</taxon>
        <taxon>Tortricidae</taxon>
        <taxon>Tortricinae</taxon>
        <taxon>Choristoneura</taxon>
    </lineage>
</organism>
<evidence type="ECO:0000313" key="2">
    <source>
        <dbReference type="Proteomes" id="UP001064048"/>
    </source>
</evidence>